<evidence type="ECO:0000256" key="1">
    <source>
        <dbReference type="ARBA" id="ARBA00022679"/>
    </source>
</evidence>
<comment type="caution">
    <text evidence="2">The sequence shown here is derived from an EMBL/GenBank/DDBJ whole genome shotgun (WGS) entry which is preliminary data.</text>
</comment>
<dbReference type="GO" id="GO:0016740">
    <property type="term" value="F:transferase activity"/>
    <property type="evidence" value="ECO:0007669"/>
    <property type="project" value="UniProtKB-KW"/>
</dbReference>
<protein>
    <submittedName>
        <fullName evidence="2">Transferase</fullName>
    </submittedName>
</protein>
<gene>
    <name evidence="2" type="ORF">ISN45_Aa05g018470</name>
</gene>
<dbReference type="Pfam" id="PF02458">
    <property type="entry name" value="Transferase"/>
    <property type="match status" value="1"/>
</dbReference>
<dbReference type="Proteomes" id="UP000694240">
    <property type="component" value="Chromosome 10"/>
</dbReference>
<name>A0A8T1ZLS4_9BRAS</name>
<evidence type="ECO:0000313" key="3">
    <source>
        <dbReference type="Proteomes" id="UP000694240"/>
    </source>
</evidence>
<dbReference type="PANTHER" id="PTHR31896:SF31">
    <property type="entry name" value="HXXXD-TYPE ACYL-TRANSFERASE FAMILY PROTEIN"/>
    <property type="match status" value="1"/>
</dbReference>
<reference evidence="2 3" key="1">
    <citation type="submission" date="2020-12" db="EMBL/GenBank/DDBJ databases">
        <title>Concerted genomic and epigenomic changes stabilize Arabidopsis allopolyploids.</title>
        <authorList>
            <person name="Chen Z."/>
        </authorList>
    </citation>
    <scope>NUCLEOTIDE SEQUENCE [LARGE SCALE GENOMIC DNA]</scope>
    <source>
        <strain evidence="2">Allo738</strain>
        <tissue evidence="2">Leaf</tissue>
    </source>
</reference>
<proteinExistence type="predicted"/>
<dbReference type="InterPro" id="IPR051283">
    <property type="entry name" value="Sec_Metabolite_Acyltrans"/>
</dbReference>
<sequence length="446" mass="49918">MTTDVTLISSSIVRPQIINQQGREKIHLTPFDLNFLYVDYTQRGLLFPKPDPETHFISRLKTSLSSALDIYFPFAGRLSKVENHEDETVSFYIDCNGSGATFIHAVAESVSVSDLLQPDGSVPDFSRIFYPMNGVKSIDGVSEPLLALQVTEIRDGVFIGFGYNHMVADGASIWNFFKTWSKICSNGQPENLQPLALKGWFVDGMDFPIHIPVSETETSPPSNELSPTFKERVFHFTKKNISDLKAKVISQIGSSDHKVSSLQAVSAHMWRSIIRHSGLNQEEKTRCFVAVDLRQRLNPPLEKECFGHVIYNAIATTTVGELQGQGLGWAFLQINNMLRSLTNEDYRIWAENWVRNMKIQKSGLGSKMTRDSVIVSSSPWFEVYDNDFGWGKPIAVRAGPSNSISGKLVFFRGIEEGCIDVHAFLLSDVLVKLLADVEFLENVANV</sequence>
<dbReference type="EMBL" id="JAEFBK010000010">
    <property type="protein sequence ID" value="KAG7560306.1"/>
    <property type="molecule type" value="Genomic_DNA"/>
</dbReference>
<organism evidence="2 3">
    <name type="scientific">Arabidopsis thaliana x Arabidopsis arenosa</name>
    <dbReference type="NCBI Taxonomy" id="1240361"/>
    <lineage>
        <taxon>Eukaryota</taxon>
        <taxon>Viridiplantae</taxon>
        <taxon>Streptophyta</taxon>
        <taxon>Embryophyta</taxon>
        <taxon>Tracheophyta</taxon>
        <taxon>Spermatophyta</taxon>
        <taxon>Magnoliopsida</taxon>
        <taxon>eudicotyledons</taxon>
        <taxon>Gunneridae</taxon>
        <taxon>Pentapetalae</taxon>
        <taxon>rosids</taxon>
        <taxon>malvids</taxon>
        <taxon>Brassicales</taxon>
        <taxon>Brassicaceae</taxon>
        <taxon>Camelineae</taxon>
        <taxon>Arabidopsis</taxon>
    </lineage>
</organism>
<keyword evidence="3" id="KW-1185">Reference proteome</keyword>
<evidence type="ECO:0000313" key="2">
    <source>
        <dbReference type="EMBL" id="KAG7560306.1"/>
    </source>
</evidence>
<accession>A0A8T1ZLS4</accession>
<dbReference type="PANTHER" id="PTHR31896">
    <property type="entry name" value="FAMILY REGULATORY PROTEIN, PUTATIVE (AFU_ORTHOLOGUE AFUA_3G14730)-RELATED"/>
    <property type="match status" value="1"/>
</dbReference>
<keyword evidence="1 2" id="KW-0808">Transferase</keyword>
<dbReference type="AlphaFoldDB" id="A0A8T1ZLS4"/>